<dbReference type="Proteomes" id="UP000037943">
    <property type="component" value="Unassembled WGS sequence"/>
</dbReference>
<proteinExistence type="predicted"/>
<organism evidence="1 2">
    <name type="scientific">Pseudomonas amygdali pv. lachrymans</name>
    <name type="common">Pseudomonas syringae pv. lachrymans</name>
    <dbReference type="NCBI Taxonomy" id="53707"/>
    <lineage>
        <taxon>Bacteria</taxon>
        <taxon>Pseudomonadati</taxon>
        <taxon>Pseudomonadota</taxon>
        <taxon>Gammaproteobacteria</taxon>
        <taxon>Pseudomonadales</taxon>
        <taxon>Pseudomonadaceae</taxon>
        <taxon>Pseudomonas</taxon>
        <taxon>Pseudomonas amygdali</taxon>
    </lineage>
</organism>
<name>A0ABR5KSY9_PSEAV</name>
<accession>A0ABR5KSY9</accession>
<keyword evidence="2" id="KW-1185">Reference proteome</keyword>
<protein>
    <submittedName>
        <fullName evidence="1">Uncharacterized protein</fullName>
    </submittedName>
</protein>
<evidence type="ECO:0000313" key="2">
    <source>
        <dbReference type="Proteomes" id="UP000037943"/>
    </source>
</evidence>
<evidence type="ECO:0000313" key="1">
    <source>
        <dbReference type="EMBL" id="KPC17723.1"/>
    </source>
</evidence>
<gene>
    <name evidence="1" type="ORF">AC499_0925</name>
</gene>
<sequence>MAWEWMFKSGLCSTSRLWAVKRVVTLPFPALKQALGV</sequence>
<dbReference type="EMBL" id="LGLK01000057">
    <property type="protein sequence ID" value="KPC17723.1"/>
    <property type="molecule type" value="Genomic_DNA"/>
</dbReference>
<comment type="caution">
    <text evidence="1">The sequence shown here is derived from an EMBL/GenBank/DDBJ whole genome shotgun (WGS) entry which is preliminary data.</text>
</comment>
<reference evidence="1 2" key="1">
    <citation type="submission" date="2015-10" db="EMBL/GenBank/DDBJ databases">
        <title>Comparative genomics and high-throughput reverse genetic screens identify a new phytobacterial MAMP and an Arabidopsis receptor required for immune elicitation.</title>
        <authorList>
            <person name="Mott G.A."/>
            <person name="Thakur S."/>
            <person name="Wang P.W."/>
            <person name="Desveaux D."/>
            <person name="Guttman D.S."/>
        </authorList>
    </citation>
    <scope>NUCLEOTIDE SEQUENCE [LARGE SCALE GENOMIC DNA]</scope>
    <source>
        <strain evidence="1 2">107</strain>
    </source>
</reference>